<dbReference type="Pfam" id="PF13460">
    <property type="entry name" value="NAD_binding_10"/>
    <property type="match status" value="1"/>
</dbReference>
<dbReference type="InterPro" id="IPR036291">
    <property type="entry name" value="NAD(P)-bd_dom_sf"/>
</dbReference>
<comment type="caution">
    <text evidence="2">The sequence shown here is derived from an EMBL/GenBank/DDBJ whole genome shotgun (WGS) entry which is preliminary data.</text>
</comment>
<evidence type="ECO:0000259" key="1">
    <source>
        <dbReference type="Pfam" id="PF13460"/>
    </source>
</evidence>
<sequence>MKIVVIGGSGLIGSKLVGLLTAAGHEAVPASPRTGVDTVTGEGLADVLASTNVVVDVTNPPSFDTVLEFFRASTANLLAAGRAAGVAHHLVLSVVGAERVPDSSYLPAKVAQEELVAAGGVPYTILRATQFFEFAAGIADVSTAGDGTVVLPPALVQPVAGDDVAAVLADLVTDAPVNGTVELGGPESLPLADWVRRSLAATGDPRTVVSDPAATYFGAKVDDDALRPGAGARTGTIRLTEWLSG</sequence>
<dbReference type="InterPro" id="IPR016040">
    <property type="entry name" value="NAD(P)-bd_dom"/>
</dbReference>
<proteinExistence type="predicted"/>
<keyword evidence="3" id="KW-1185">Reference proteome</keyword>
<dbReference type="Gene3D" id="3.40.50.720">
    <property type="entry name" value="NAD(P)-binding Rossmann-like Domain"/>
    <property type="match status" value="1"/>
</dbReference>
<dbReference type="Proteomes" id="UP000612585">
    <property type="component" value="Unassembled WGS sequence"/>
</dbReference>
<protein>
    <submittedName>
        <fullName evidence="2">LysR family transcriptional regulator</fullName>
    </submittedName>
</protein>
<name>A0A8J3Z3X2_9ACTN</name>
<feature type="domain" description="NAD(P)-binding" evidence="1">
    <location>
        <begin position="35"/>
        <end position="174"/>
    </location>
</feature>
<gene>
    <name evidence="2" type="ORF">Vau01_034430</name>
</gene>
<organism evidence="2 3">
    <name type="scientific">Virgisporangium aurantiacum</name>
    <dbReference type="NCBI Taxonomy" id="175570"/>
    <lineage>
        <taxon>Bacteria</taxon>
        <taxon>Bacillati</taxon>
        <taxon>Actinomycetota</taxon>
        <taxon>Actinomycetes</taxon>
        <taxon>Micromonosporales</taxon>
        <taxon>Micromonosporaceae</taxon>
        <taxon>Virgisporangium</taxon>
    </lineage>
</organism>
<dbReference type="EMBL" id="BOPG01000022">
    <property type="protein sequence ID" value="GIJ55927.1"/>
    <property type="molecule type" value="Genomic_DNA"/>
</dbReference>
<dbReference type="AlphaFoldDB" id="A0A8J3Z3X2"/>
<dbReference type="SUPFAM" id="SSF51735">
    <property type="entry name" value="NAD(P)-binding Rossmann-fold domains"/>
    <property type="match status" value="1"/>
</dbReference>
<evidence type="ECO:0000313" key="2">
    <source>
        <dbReference type="EMBL" id="GIJ55927.1"/>
    </source>
</evidence>
<accession>A0A8J3Z3X2</accession>
<evidence type="ECO:0000313" key="3">
    <source>
        <dbReference type="Proteomes" id="UP000612585"/>
    </source>
</evidence>
<dbReference type="RefSeq" id="WP_203993406.1">
    <property type="nucleotide sequence ID" value="NZ_BOPG01000022.1"/>
</dbReference>
<reference evidence="2" key="1">
    <citation type="submission" date="2021-01" db="EMBL/GenBank/DDBJ databases">
        <title>Whole genome shotgun sequence of Virgisporangium aurantiacum NBRC 16421.</title>
        <authorList>
            <person name="Komaki H."/>
            <person name="Tamura T."/>
        </authorList>
    </citation>
    <scope>NUCLEOTIDE SEQUENCE</scope>
    <source>
        <strain evidence="2">NBRC 16421</strain>
    </source>
</reference>